<accession>A0AAE9Z4G0</accession>
<protein>
    <submittedName>
        <fullName evidence="2">Uncharacterized protein</fullName>
    </submittedName>
</protein>
<proteinExistence type="predicted"/>
<reference evidence="2 3" key="1">
    <citation type="journal article" date="2015" name="Genome Announc.">
        <title>Draft Genome Sequences of Marine Isolates of Thalassomonas viridans and Thalassomonas actiniarum.</title>
        <authorList>
            <person name="Olonade I."/>
            <person name="van Zyl L.J."/>
            <person name="Trindade M."/>
        </authorList>
    </citation>
    <scope>NUCLEOTIDE SEQUENCE [LARGE SCALE GENOMIC DNA]</scope>
    <source>
        <strain evidence="2 3">XOM25</strain>
    </source>
</reference>
<organism evidence="2 3">
    <name type="scientific">Thalassomonas viridans</name>
    <dbReference type="NCBI Taxonomy" id="137584"/>
    <lineage>
        <taxon>Bacteria</taxon>
        <taxon>Pseudomonadati</taxon>
        <taxon>Pseudomonadota</taxon>
        <taxon>Gammaproteobacteria</taxon>
        <taxon>Alteromonadales</taxon>
        <taxon>Colwelliaceae</taxon>
        <taxon>Thalassomonas</taxon>
    </lineage>
</organism>
<sequence>MINKKYLKMALLGMSIALAPAVTTAANSCGTHCLTEIRNCIDNGNDWDTCTIRYEGCMISSGCPGWA</sequence>
<dbReference type="RefSeq" id="WP_152647208.1">
    <property type="nucleotide sequence ID" value="NZ_CP059733.1"/>
</dbReference>
<reference evidence="2 3" key="2">
    <citation type="journal article" date="2022" name="Mar. Drugs">
        <title>Bioassay-Guided Fractionation Leads to the Detection of Cholic Acid Generated by the Rare Thalassomonas sp.</title>
        <authorList>
            <person name="Pheiffer F."/>
            <person name="Schneider Y.K."/>
            <person name="Hansen E.H."/>
            <person name="Andersen J.H."/>
            <person name="Isaksson J."/>
            <person name="Busche T."/>
            <person name="R C."/>
            <person name="Kalinowski J."/>
            <person name="Zyl L.V."/>
            <person name="Trindade M."/>
        </authorList>
    </citation>
    <scope>NUCLEOTIDE SEQUENCE [LARGE SCALE GENOMIC DNA]</scope>
    <source>
        <strain evidence="2 3">XOM25</strain>
    </source>
</reference>
<feature type="chain" id="PRO_5042010326" evidence="1">
    <location>
        <begin position="26"/>
        <end position="67"/>
    </location>
</feature>
<feature type="signal peptide" evidence="1">
    <location>
        <begin position="1"/>
        <end position="25"/>
    </location>
</feature>
<evidence type="ECO:0000313" key="3">
    <source>
        <dbReference type="Proteomes" id="UP000032352"/>
    </source>
</evidence>
<dbReference type="KEGG" id="tvd:SG34_027890"/>
<gene>
    <name evidence="2" type="ORF">SG34_027890</name>
</gene>
<evidence type="ECO:0000256" key="1">
    <source>
        <dbReference type="SAM" id="SignalP"/>
    </source>
</evidence>
<evidence type="ECO:0000313" key="2">
    <source>
        <dbReference type="EMBL" id="WDE05078.1"/>
    </source>
</evidence>
<dbReference type="AlphaFoldDB" id="A0AAE9Z4G0"/>
<dbReference type="Proteomes" id="UP000032352">
    <property type="component" value="Chromosome"/>
</dbReference>
<keyword evidence="3" id="KW-1185">Reference proteome</keyword>
<name>A0AAE9Z4G0_9GAMM</name>
<keyword evidence="1" id="KW-0732">Signal</keyword>
<dbReference type="EMBL" id="CP059733">
    <property type="protein sequence ID" value="WDE05078.1"/>
    <property type="molecule type" value="Genomic_DNA"/>
</dbReference>